<dbReference type="EMBL" id="AGNK02001373">
    <property type="status" value="NOT_ANNOTATED_CDS"/>
    <property type="molecule type" value="Genomic_DNA"/>
</dbReference>
<reference evidence="2" key="1">
    <citation type="journal article" date="2012" name="Nat. Biotechnol.">
        <title>Reference genome sequence of the model plant Setaria.</title>
        <authorList>
            <person name="Bennetzen J.L."/>
            <person name="Schmutz J."/>
            <person name="Wang H."/>
            <person name="Percifield R."/>
            <person name="Hawkins J."/>
            <person name="Pontaroli A.C."/>
            <person name="Estep M."/>
            <person name="Feng L."/>
            <person name="Vaughn J.N."/>
            <person name="Grimwood J."/>
            <person name="Jenkins J."/>
            <person name="Barry K."/>
            <person name="Lindquist E."/>
            <person name="Hellsten U."/>
            <person name="Deshpande S."/>
            <person name="Wang X."/>
            <person name="Wu X."/>
            <person name="Mitros T."/>
            <person name="Triplett J."/>
            <person name="Yang X."/>
            <person name="Ye C.Y."/>
            <person name="Mauro-Herrera M."/>
            <person name="Wang L."/>
            <person name="Li P."/>
            <person name="Sharma M."/>
            <person name="Sharma R."/>
            <person name="Ronald P.C."/>
            <person name="Panaud O."/>
            <person name="Kellogg E.A."/>
            <person name="Brutnell T.P."/>
            <person name="Doust A.N."/>
            <person name="Tuskan G.A."/>
            <person name="Rokhsar D."/>
            <person name="Devos K.M."/>
        </authorList>
    </citation>
    <scope>NUCLEOTIDE SEQUENCE [LARGE SCALE GENOMIC DNA]</scope>
    <source>
        <strain evidence="2">cv. Yugu1</strain>
    </source>
</reference>
<organism evidence="1 2">
    <name type="scientific">Setaria italica</name>
    <name type="common">Foxtail millet</name>
    <name type="synonym">Panicum italicum</name>
    <dbReference type="NCBI Taxonomy" id="4555"/>
    <lineage>
        <taxon>Eukaryota</taxon>
        <taxon>Viridiplantae</taxon>
        <taxon>Streptophyta</taxon>
        <taxon>Embryophyta</taxon>
        <taxon>Tracheophyta</taxon>
        <taxon>Spermatophyta</taxon>
        <taxon>Magnoliopsida</taxon>
        <taxon>Liliopsida</taxon>
        <taxon>Poales</taxon>
        <taxon>Poaceae</taxon>
        <taxon>PACMAD clade</taxon>
        <taxon>Panicoideae</taxon>
        <taxon>Panicodae</taxon>
        <taxon>Paniceae</taxon>
        <taxon>Cenchrinae</taxon>
        <taxon>Setaria</taxon>
    </lineage>
</organism>
<evidence type="ECO:0000313" key="2">
    <source>
        <dbReference type="Proteomes" id="UP000004995"/>
    </source>
</evidence>
<reference evidence="1" key="2">
    <citation type="submission" date="2018-08" db="UniProtKB">
        <authorList>
            <consortium name="EnsemblPlants"/>
        </authorList>
    </citation>
    <scope>IDENTIFICATION</scope>
    <source>
        <strain evidence="1">Yugu1</strain>
    </source>
</reference>
<dbReference type="InParanoid" id="K4A3T7"/>
<dbReference type="Gramene" id="KQL27180">
    <property type="protein sequence ID" value="KQL27180"/>
    <property type="gene ID" value="SETIT_033540mg"/>
</dbReference>
<proteinExistence type="predicted"/>
<dbReference type="AlphaFoldDB" id="K4A3T7"/>
<dbReference type="EnsemblPlants" id="KQL27180">
    <property type="protein sequence ID" value="KQL27180"/>
    <property type="gene ID" value="SETIT_033540mg"/>
</dbReference>
<name>K4A3T7_SETIT</name>
<keyword evidence="2" id="KW-1185">Reference proteome</keyword>
<protein>
    <submittedName>
        <fullName evidence="1">Uncharacterized protein</fullName>
    </submittedName>
</protein>
<dbReference type="HOGENOM" id="CLU_3360565_0_0_1"/>
<sequence length="36" mass="4024">MAADLHYPIGQGRLLNIIYCPAHPMANLFLIADLTR</sequence>
<accession>K4A3T7</accession>
<dbReference type="Proteomes" id="UP000004995">
    <property type="component" value="Unassembled WGS sequence"/>
</dbReference>
<evidence type="ECO:0000313" key="1">
    <source>
        <dbReference type="EnsemblPlants" id="KQL27180"/>
    </source>
</evidence>